<reference evidence="8" key="1">
    <citation type="submission" date="2023-11" db="EMBL/GenBank/DDBJ databases">
        <title>WGS of Aeromonas in Northern Israel.</title>
        <authorList>
            <person name="Hershko Y."/>
        </authorList>
    </citation>
    <scope>NUCLEOTIDE SEQUENCE</scope>
    <source>
        <strain evidence="8">77416</strain>
    </source>
</reference>
<organism evidence="8 9">
    <name type="scientific">Aeromonas caviae</name>
    <name type="common">Aeromonas punctata</name>
    <dbReference type="NCBI Taxonomy" id="648"/>
    <lineage>
        <taxon>Bacteria</taxon>
        <taxon>Pseudomonadati</taxon>
        <taxon>Pseudomonadota</taxon>
        <taxon>Gammaproteobacteria</taxon>
        <taxon>Aeromonadales</taxon>
        <taxon>Aeromonadaceae</taxon>
        <taxon>Aeromonas</taxon>
    </lineage>
</organism>
<evidence type="ECO:0000259" key="7">
    <source>
        <dbReference type="Pfam" id="PF00155"/>
    </source>
</evidence>
<proteinExistence type="inferred from homology"/>
<dbReference type="InterPro" id="IPR015422">
    <property type="entry name" value="PyrdxlP-dep_Trfase_small"/>
</dbReference>
<dbReference type="GO" id="GO:0004838">
    <property type="term" value="F:L-tyrosine-2-oxoglutarate transaminase activity"/>
    <property type="evidence" value="ECO:0007669"/>
    <property type="project" value="TreeGrafter"/>
</dbReference>
<dbReference type="RefSeq" id="WP_319886929.1">
    <property type="nucleotide sequence ID" value="NZ_JAWZVU010000206.1"/>
</dbReference>
<comment type="subunit">
    <text evidence="3">Homodimer.</text>
</comment>
<comment type="cofactor">
    <cofactor evidence="1">
        <name>pyridoxal 5'-phosphate</name>
        <dbReference type="ChEBI" id="CHEBI:597326"/>
    </cofactor>
</comment>
<keyword evidence="6" id="KW-0663">Pyridoxal phosphate</keyword>
<dbReference type="GO" id="GO:0005829">
    <property type="term" value="C:cytosol"/>
    <property type="evidence" value="ECO:0007669"/>
    <property type="project" value="TreeGrafter"/>
</dbReference>
<evidence type="ECO:0000256" key="5">
    <source>
        <dbReference type="ARBA" id="ARBA00022679"/>
    </source>
</evidence>
<dbReference type="InterPro" id="IPR004839">
    <property type="entry name" value="Aminotransferase_I/II_large"/>
</dbReference>
<dbReference type="GO" id="GO:0033585">
    <property type="term" value="P:L-phenylalanine biosynthetic process from chorismate via phenylpyruvate"/>
    <property type="evidence" value="ECO:0007669"/>
    <property type="project" value="TreeGrafter"/>
</dbReference>
<dbReference type="GO" id="GO:0030170">
    <property type="term" value="F:pyridoxal phosphate binding"/>
    <property type="evidence" value="ECO:0007669"/>
    <property type="project" value="InterPro"/>
</dbReference>
<evidence type="ECO:0000256" key="1">
    <source>
        <dbReference type="ARBA" id="ARBA00001933"/>
    </source>
</evidence>
<name>A0AAW9F912_AERCA</name>
<sequence>MFEHVDAYAGDPILTLVETFHKDTREQKVNLGIGLYYDEQGRIPLLPSVQQAEAQRAAAPAPRPYQPMEGAANYRTAVQHLLFGAEHEAVKAGRIATIQTIGGSGALKIGADLLKRYFPTSEVWVSNPTWDNHKAMFEGAGIKVHDYPYYDAATGGVQFDAMIDCLSSLPAKSIVLLHPCCHNPTGVDLSRAQWDQVIALVVEKNL</sequence>
<evidence type="ECO:0000256" key="3">
    <source>
        <dbReference type="ARBA" id="ARBA00011738"/>
    </source>
</evidence>
<accession>A0AAW9F912</accession>
<dbReference type="EMBL" id="JAWZVU010000206">
    <property type="protein sequence ID" value="MDX7723081.1"/>
    <property type="molecule type" value="Genomic_DNA"/>
</dbReference>
<dbReference type="Gene3D" id="3.40.640.10">
    <property type="entry name" value="Type I PLP-dependent aspartate aminotransferase-like (Major domain)"/>
    <property type="match status" value="1"/>
</dbReference>
<dbReference type="AlphaFoldDB" id="A0AAW9F912"/>
<evidence type="ECO:0000256" key="4">
    <source>
        <dbReference type="ARBA" id="ARBA00022576"/>
    </source>
</evidence>
<feature type="non-terminal residue" evidence="8">
    <location>
        <position position="206"/>
    </location>
</feature>
<keyword evidence="5" id="KW-0808">Transferase</keyword>
<dbReference type="InterPro" id="IPR015424">
    <property type="entry name" value="PyrdxlP-dep_Trfase"/>
</dbReference>
<dbReference type="Gene3D" id="3.90.1150.10">
    <property type="entry name" value="Aspartate Aminotransferase, domain 1"/>
    <property type="match status" value="1"/>
</dbReference>
<comment type="caution">
    <text evidence="8">The sequence shown here is derived from an EMBL/GenBank/DDBJ whole genome shotgun (WGS) entry which is preliminary data.</text>
</comment>
<evidence type="ECO:0000256" key="6">
    <source>
        <dbReference type="ARBA" id="ARBA00022898"/>
    </source>
</evidence>
<keyword evidence="4 8" id="KW-0032">Aminotransferase</keyword>
<dbReference type="PANTHER" id="PTHR11879">
    <property type="entry name" value="ASPARTATE AMINOTRANSFERASE"/>
    <property type="match status" value="1"/>
</dbReference>
<evidence type="ECO:0000256" key="2">
    <source>
        <dbReference type="ARBA" id="ARBA00007441"/>
    </source>
</evidence>
<gene>
    <name evidence="8" type="ORF">SJS77_22035</name>
</gene>
<dbReference type="InterPro" id="IPR000796">
    <property type="entry name" value="Asp_trans"/>
</dbReference>
<dbReference type="Proteomes" id="UP001277183">
    <property type="component" value="Unassembled WGS sequence"/>
</dbReference>
<dbReference type="SUPFAM" id="SSF53383">
    <property type="entry name" value="PLP-dependent transferases"/>
    <property type="match status" value="1"/>
</dbReference>
<dbReference type="GO" id="GO:0042802">
    <property type="term" value="F:identical protein binding"/>
    <property type="evidence" value="ECO:0007669"/>
    <property type="project" value="TreeGrafter"/>
</dbReference>
<dbReference type="Pfam" id="PF00155">
    <property type="entry name" value="Aminotran_1_2"/>
    <property type="match status" value="1"/>
</dbReference>
<evidence type="ECO:0000313" key="8">
    <source>
        <dbReference type="EMBL" id="MDX7723081.1"/>
    </source>
</evidence>
<protein>
    <submittedName>
        <fullName evidence="8">Aminotransferase class I/II-fold pyridoxal phosphate-dependent enzyme</fullName>
    </submittedName>
</protein>
<dbReference type="PANTHER" id="PTHR11879:SF37">
    <property type="entry name" value="AROMATIC-AMINO-ACID AMINOTRANSFERASE"/>
    <property type="match status" value="1"/>
</dbReference>
<comment type="similarity">
    <text evidence="2">Belongs to the class-I pyridoxal-phosphate-dependent aminotransferase family.</text>
</comment>
<feature type="domain" description="Aminotransferase class I/classII large" evidence="7">
    <location>
        <begin position="27"/>
        <end position="205"/>
    </location>
</feature>
<dbReference type="InterPro" id="IPR015421">
    <property type="entry name" value="PyrdxlP-dep_Trfase_major"/>
</dbReference>
<evidence type="ECO:0000313" key="9">
    <source>
        <dbReference type="Proteomes" id="UP001277183"/>
    </source>
</evidence>